<evidence type="ECO:0000313" key="2">
    <source>
        <dbReference type="Proteomes" id="UP000515153"/>
    </source>
</evidence>
<evidence type="ECO:0000313" key="3">
    <source>
        <dbReference type="RefSeq" id="XP_030977271.1"/>
    </source>
</evidence>
<feature type="compositionally biased region" description="Basic residues" evidence="1">
    <location>
        <begin position="13"/>
        <end position="22"/>
    </location>
</feature>
<reference evidence="3" key="3">
    <citation type="submission" date="2025-08" db="UniProtKB">
        <authorList>
            <consortium name="RefSeq"/>
        </authorList>
    </citation>
    <scope>IDENTIFICATION</scope>
    <source>
        <strain evidence="3">NI907</strain>
    </source>
</reference>
<name>A0A6P8AQS8_PYRGI</name>
<evidence type="ECO:0000256" key="1">
    <source>
        <dbReference type="SAM" id="MobiDB-lite"/>
    </source>
</evidence>
<organism evidence="2 3">
    <name type="scientific">Pyricularia grisea</name>
    <name type="common">Crabgrass-specific blast fungus</name>
    <name type="synonym">Magnaporthe grisea</name>
    <dbReference type="NCBI Taxonomy" id="148305"/>
    <lineage>
        <taxon>Eukaryota</taxon>
        <taxon>Fungi</taxon>
        <taxon>Dikarya</taxon>
        <taxon>Ascomycota</taxon>
        <taxon>Pezizomycotina</taxon>
        <taxon>Sordariomycetes</taxon>
        <taxon>Sordariomycetidae</taxon>
        <taxon>Magnaporthales</taxon>
        <taxon>Pyriculariaceae</taxon>
        <taxon>Pyricularia</taxon>
    </lineage>
</organism>
<gene>
    <name evidence="3" type="ORF">PgNI_12161</name>
</gene>
<dbReference type="Proteomes" id="UP000515153">
    <property type="component" value="Unplaced"/>
</dbReference>
<proteinExistence type="predicted"/>
<sequence length="97" mass="11369">MNELTSGCERQRNARRKQRRNDRRSDDAPRGNSNARKRWNNKPNPLHSTIFGTIYDSVPTDSRVFENRAFLSVWILTGYDPIRFAFTGPIMRVRKDA</sequence>
<keyword evidence="2" id="KW-1185">Reference proteome</keyword>
<feature type="region of interest" description="Disordered" evidence="1">
    <location>
        <begin position="1"/>
        <end position="45"/>
    </location>
</feature>
<dbReference type="GeneID" id="41967021"/>
<reference evidence="3" key="2">
    <citation type="submission" date="2019-10" db="EMBL/GenBank/DDBJ databases">
        <authorList>
            <consortium name="NCBI Genome Project"/>
        </authorList>
    </citation>
    <scope>NUCLEOTIDE SEQUENCE</scope>
    <source>
        <strain evidence="3">NI907</strain>
    </source>
</reference>
<dbReference type="AlphaFoldDB" id="A0A6P8AQS8"/>
<dbReference type="RefSeq" id="XP_030977271.1">
    <property type="nucleotide sequence ID" value="XM_031132116.1"/>
</dbReference>
<accession>A0A6P8AQS8</accession>
<protein>
    <submittedName>
        <fullName evidence="3">Uncharacterized protein</fullName>
    </submittedName>
</protein>
<dbReference type="KEGG" id="pgri:PgNI_12161"/>
<reference evidence="3" key="1">
    <citation type="journal article" date="2019" name="Mol. Biol. Evol.">
        <title>Blast fungal genomes show frequent chromosomal changes, gene gains and losses, and effector gene turnover.</title>
        <authorList>
            <person name="Gomez Luciano L.B."/>
            <person name="Jason Tsai I."/>
            <person name="Chuma I."/>
            <person name="Tosa Y."/>
            <person name="Chen Y.H."/>
            <person name="Li J.Y."/>
            <person name="Li M.Y."/>
            <person name="Jade Lu M.Y."/>
            <person name="Nakayashiki H."/>
            <person name="Li W.H."/>
        </authorList>
    </citation>
    <scope>NUCLEOTIDE SEQUENCE</scope>
    <source>
        <strain evidence="3">NI907</strain>
    </source>
</reference>